<organism evidence="1 2">
    <name type="scientific">Pristionchus mayeri</name>
    <dbReference type="NCBI Taxonomy" id="1317129"/>
    <lineage>
        <taxon>Eukaryota</taxon>
        <taxon>Metazoa</taxon>
        <taxon>Ecdysozoa</taxon>
        <taxon>Nematoda</taxon>
        <taxon>Chromadorea</taxon>
        <taxon>Rhabditida</taxon>
        <taxon>Rhabditina</taxon>
        <taxon>Diplogasteromorpha</taxon>
        <taxon>Diplogasteroidea</taxon>
        <taxon>Neodiplogasteridae</taxon>
        <taxon>Pristionchus</taxon>
    </lineage>
</organism>
<feature type="non-terminal residue" evidence="1">
    <location>
        <position position="75"/>
    </location>
</feature>
<evidence type="ECO:0000313" key="2">
    <source>
        <dbReference type="Proteomes" id="UP001328107"/>
    </source>
</evidence>
<keyword evidence="2" id="KW-1185">Reference proteome</keyword>
<gene>
    <name evidence="1" type="ORF">PMAYCL1PPCAC_27453</name>
</gene>
<feature type="non-terminal residue" evidence="1">
    <location>
        <position position="1"/>
    </location>
</feature>
<evidence type="ECO:0000313" key="1">
    <source>
        <dbReference type="EMBL" id="GMR57258.1"/>
    </source>
</evidence>
<protein>
    <submittedName>
        <fullName evidence="1">Uncharacterized protein</fullName>
    </submittedName>
</protein>
<dbReference type="AlphaFoldDB" id="A0AAN5D5R8"/>
<accession>A0AAN5D5R8</accession>
<name>A0AAN5D5R8_9BILA</name>
<dbReference type="Proteomes" id="UP001328107">
    <property type="component" value="Unassembled WGS sequence"/>
</dbReference>
<dbReference type="EMBL" id="BTRK01000006">
    <property type="protein sequence ID" value="GMR57258.1"/>
    <property type="molecule type" value="Genomic_DNA"/>
</dbReference>
<reference evidence="2" key="1">
    <citation type="submission" date="2022-10" db="EMBL/GenBank/DDBJ databases">
        <title>Genome assembly of Pristionchus species.</title>
        <authorList>
            <person name="Yoshida K."/>
            <person name="Sommer R.J."/>
        </authorList>
    </citation>
    <scope>NUCLEOTIDE SEQUENCE [LARGE SCALE GENOMIC DNA]</scope>
    <source>
        <strain evidence="2">RS5460</strain>
    </source>
</reference>
<comment type="caution">
    <text evidence="1">The sequence shown here is derived from an EMBL/GenBank/DDBJ whole genome shotgun (WGS) entry which is preliminary data.</text>
</comment>
<proteinExistence type="predicted"/>
<sequence>KRLTDIPNNPNWGLLPNISRPYINRLCFHLRTDEDCEDLANLAQVSKHYYFGVNNFMKKEENRPGLRLVNISEAR</sequence>